<gene>
    <name evidence="2" type="ORF">M0H32_15415</name>
</gene>
<dbReference type="InterPro" id="IPR000595">
    <property type="entry name" value="cNMP-bd_dom"/>
</dbReference>
<dbReference type="Pfam" id="PF00027">
    <property type="entry name" value="cNMP_binding"/>
    <property type="match status" value="1"/>
</dbReference>
<dbReference type="RefSeq" id="WP_248155557.1">
    <property type="nucleotide sequence ID" value="NZ_JALNMJ010000010.1"/>
</dbReference>
<keyword evidence="3" id="KW-1185">Reference proteome</keyword>
<dbReference type="InterPro" id="IPR018490">
    <property type="entry name" value="cNMP-bd_dom_sf"/>
</dbReference>
<proteinExistence type="predicted"/>
<dbReference type="Proteomes" id="UP001431221">
    <property type="component" value="Unassembled WGS sequence"/>
</dbReference>
<sequence length="196" mass="21985">MTTDPTVLIQFADWLQHAGGVPESEALRVAERGEVRQFSAGAVLFSAGDVLETLYFIRSGLIRFFYLTPEGKEFNKNFVTAGNVATSLGSFLEARPSPFFAEALEETELVALPMAFVRDLKTSDIAWERLINGFVIRLALQKERREASFLLESATERYEAFLTEFAEILGRVPQYHIASYLGITPVALSRIRARRS</sequence>
<dbReference type="PROSITE" id="PS50042">
    <property type="entry name" value="CNMP_BINDING_3"/>
    <property type="match status" value="1"/>
</dbReference>
<name>A0ABT0GVV0_9HYPH</name>
<evidence type="ECO:0000259" key="1">
    <source>
        <dbReference type="PROSITE" id="PS50042"/>
    </source>
</evidence>
<dbReference type="InterPro" id="IPR014710">
    <property type="entry name" value="RmlC-like_jellyroll"/>
</dbReference>
<feature type="domain" description="Cyclic nucleotide-binding" evidence="1">
    <location>
        <begin position="20"/>
        <end position="120"/>
    </location>
</feature>
<dbReference type="SUPFAM" id="SSF51206">
    <property type="entry name" value="cAMP-binding domain-like"/>
    <property type="match status" value="1"/>
</dbReference>
<dbReference type="CDD" id="cd00038">
    <property type="entry name" value="CAP_ED"/>
    <property type="match status" value="1"/>
</dbReference>
<accession>A0ABT0GVV0</accession>
<protein>
    <submittedName>
        <fullName evidence="2">Crp/Fnr family transcriptional regulator</fullName>
    </submittedName>
</protein>
<evidence type="ECO:0000313" key="3">
    <source>
        <dbReference type="Proteomes" id="UP001431221"/>
    </source>
</evidence>
<evidence type="ECO:0000313" key="2">
    <source>
        <dbReference type="EMBL" id="MCK7613561.1"/>
    </source>
</evidence>
<dbReference type="Gene3D" id="2.60.120.10">
    <property type="entry name" value="Jelly Rolls"/>
    <property type="match status" value="1"/>
</dbReference>
<comment type="caution">
    <text evidence="2">The sequence shown here is derived from an EMBL/GenBank/DDBJ whole genome shotgun (WGS) entry which is preliminary data.</text>
</comment>
<dbReference type="SMART" id="SM00100">
    <property type="entry name" value="cNMP"/>
    <property type="match status" value="1"/>
</dbReference>
<reference evidence="2" key="1">
    <citation type="submission" date="2022-04" db="EMBL/GenBank/DDBJ databases">
        <title>Roseibium sp. CAU 1639 isolated from mud.</title>
        <authorList>
            <person name="Kim W."/>
        </authorList>
    </citation>
    <scope>NUCLEOTIDE SEQUENCE</scope>
    <source>
        <strain evidence="2">CAU 1639</strain>
    </source>
</reference>
<dbReference type="EMBL" id="JALNMJ010000010">
    <property type="protein sequence ID" value="MCK7613561.1"/>
    <property type="molecule type" value="Genomic_DNA"/>
</dbReference>
<organism evidence="2 3">
    <name type="scientific">Roseibium sediminicola</name>
    <dbReference type="NCBI Taxonomy" id="2933272"/>
    <lineage>
        <taxon>Bacteria</taxon>
        <taxon>Pseudomonadati</taxon>
        <taxon>Pseudomonadota</taxon>
        <taxon>Alphaproteobacteria</taxon>
        <taxon>Hyphomicrobiales</taxon>
        <taxon>Stappiaceae</taxon>
        <taxon>Roseibium</taxon>
    </lineage>
</organism>